<dbReference type="KEGG" id="amur:ADH66_08965"/>
<dbReference type="EMBL" id="CP021422">
    <property type="protein sequence ID" value="ASB40774.1"/>
    <property type="molecule type" value="Genomic_DNA"/>
</dbReference>
<proteinExistence type="predicted"/>
<dbReference type="Proteomes" id="UP000596035">
    <property type="component" value="Chromosome"/>
</dbReference>
<evidence type="ECO:0000313" key="3">
    <source>
        <dbReference type="EMBL" id="QQR30055.1"/>
    </source>
</evidence>
<keyword evidence="4" id="KW-1185">Reference proteome</keyword>
<dbReference type="Gene3D" id="3.40.109.40">
    <property type="match status" value="1"/>
</dbReference>
<protein>
    <submittedName>
        <fullName evidence="3">Vitamin B12 dependent methionine synthase activation subunit</fullName>
    </submittedName>
</protein>
<feature type="domain" description="AdoMet activation" evidence="1">
    <location>
        <begin position="79"/>
        <end position="199"/>
    </location>
</feature>
<dbReference type="EMBL" id="CP065321">
    <property type="protein sequence ID" value="QQR30055.1"/>
    <property type="molecule type" value="Genomic_DNA"/>
</dbReference>
<dbReference type="InterPro" id="IPR037010">
    <property type="entry name" value="VitB12-dep_Met_synth_activ_sf"/>
</dbReference>
<reference evidence="4" key="2">
    <citation type="submission" date="2017-05" db="EMBL/GenBank/DDBJ databases">
        <title>Improved OligoMM genomes.</title>
        <authorList>
            <person name="Garzetti D."/>
        </authorList>
    </citation>
    <scope>NUCLEOTIDE SEQUENCE [LARGE SCALE GENOMIC DNA]</scope>
    <source>
        <strain evidence="4">KB18</strain>
    </source>
</reference>
<reference evidence="3 5" key="3">
    <citation type="submission" date="2020-11" db="EMBL/GenBank/DDBJ databases">
        <title>Closed and high quality bacterial genomes of the OMM12 community.</title>
        <authorList>
            <person name="Marbouty M."/>
            <person name="Lamy-Besnier Q."/>
            <person name="Debarbieux L."/>
            <person name="Koszul R."/>
        </authorList>
    </citation>
    <scope>NUCLEOTIDE SEQUENCE [LARGE SCALE GENOMIC DNA]</scope>
    <source>
        <strain evidence="3 5">KB18</strain>
    </source>
</reference>
<dbReference type="Proteomes" id="UP000196710">
    <property type="component" value="Chromosome"/>
</dbReference>
<sequence length="217" mass="24352">MLEHNEILRYMSIQTDDGTLDTLIDRAEKEVIAASRPRHVSRHIDIAVNMEKGTVNLAGTDIKSRDLSAHLNGCSEGFLFACTLGIGVDSLVKRYSLTELHMLPVVQATAAAYTEYCADYAQQELEMYAAQHNLYLRPRYSPGYGDFQLSCQRFLFDALQISKNIGVSLTDSFLMVPFKSITAVIGVSNDPTQCHINKCMTCTTKNCPFRKEKRINE</sequence>
<gene>
    <name evidence="2" type="ORF">ADH66_08965</name>
    <name evidence="3" type="ORF">I5Q82_19005</name>
</gene>
<dbReference type="AlphaFoldDB" id="A0A1Z2XQS7"/>
<dbReference type="SUPFAM" id="SSF56507">
    <property type="entry name" value="Methionine synthase activation domain-like"/>
    <property type="match status" value="1"/>
</dbReference>
<evidence type="ECO:0000313" key="2">
    <source>
        <dbReference type="EMBL" id="ASB40774.1"/>
    </source>
</evidence>
<reference evidence="2" key="1">
    <citation type="journal article" date="2017" name="Genome Announc.">
        <title>High-Quality Whole-Genome Sequences of the Oligo-Mouse-Microbiota Bacterial Community.</title>
        <authorList>
            <person name="Garzetti D."/>
            <person name="Brugiroux S."/>
            <person name="Bunk B."/>
            <person name="Pukall R."/>
            <person name="McCoy K.D."/>
            <person name="Macpherson A.J."/>
            <person name="Stecher B."/>
        </authorList>
    </citation>
    <scope>NUCLEOTIDE SEQUENCE</scope>
    <source>
        <strain evidence="2">KB18</strain>
    </source>
</reference>
<name>A0A1Z2XQS7_9FIRM</name>
<evidence type="ECO:0000259" key="1">
    <source>
        <dbReference type="Pfam" id="PF02965"/>
    </source>
</evidence>
<dbReference type="GO" id="GO:0008705">
    <property type="term" value="F:methionine synthase activity"/>
    <property type="evidence" value="ECO:0007669"/>
    <property type="project" value="InterPro"/>
</dbReference>
<organism evidence="3 5">
    <name type="scientific">Acutalibacter muris</name>
    <dbReference type="NCBI Taxonomy" id="1796620"/>
    <lineage>
        <taxon>Bacteria</taxon>
        <taxon>Bacillati</taxon>
        <taxon>Bacillota</taxon>
        <taxon>Clostridia</taxon>
        <taxon>Eubacteriales</taxon>
        <taxon>Acutalibacteraceae</taxon>
        <taxon>Acutalibacter</taxon>
    </lineage>
</organism>
<dbReference type="InterPro" id="IPR004223">
    <property type="entry name" value="VitB12-dep_Met_synth_activ_dom"/>
</dbReference>
<accession>A0A1Z2XQS7</accession>
<evidence type="ECO:0000313" key="5">
    <source>
        <dbReference type="Proteomes" id="UP000596035"/>
    </source>
</evidence>
<evidence type="ECO:0000313" key="4">
    <source>
        <dbReference type="Proteomes" id="UP000196710"/>
    </source>
</evidence>
<dbReference type="Pfam" id="PF02965">
    <property type="entry name" value="Met_synt_B12"/>
    <property type="match status" value="1"/>
</dbReference>
<dbReference type="RefSeq" id="WP_066533382.1">
    <property type="nucleotide sequence ID" value="NZ_CP021422.1"/>
</dbReference>